<comment type="similarity">
    <text evidence="1">Belongs to the iron-sulfur cluster assembly SufBD family.</text>
</comment>
<evidence type="ECO:0000259" key="2">
    <source>
        <dbReference type="Pfam" id="PF01458"/>
    </source>
</evidence>
<feature type="domain" description="SUF system FeS cluster assembly SufBD core" evidence="2">
    <location>
        <begin position="212"/>
        <end position="446"/>
    </location>
</feature>
<name>A0A0G1BZR5_9BACT</name>
<gene>
    <name evidence="4" type="ORF">UV06_C0004G0073</name>
</gene>
<dbReference type="Proteomes" id="UP000033854">
    <property type="component" value="Unassembled WGS sequence"/>
</dbReference>
<dbReference type="InterPro" id="IPR045595">
    <property type="entry name" value="SufBD_N"/>
</dbReference>
<protein>
    <submittedName>
        <fullName evidence="4">FeS assembly protein SufB</fullName>
    </submittedName>
</protein>
<dbReference type="SUPFAM" id="SSF101960">
    <property type="entry name" value="Stabilizer of iron transporter SufD"/>
    <property type="match status" value="1"/>
</dbReference>
<organism evidence="4 5">
    <name type="scientific">Candidatus Collierbacteria bacterium GW2011_GWA2_42_17</name>
    <dbReference type="NCBI Taxonomy" id="1618378"/>
    <lineage>
        <taxon>Bacteria</taxon>
        <taxon>Candidatus Collieribacteriota</taxon>
    </lineage>
</organism>
<evidence type="ECO:0000313" key="4">
    <source>
        <dbReference type="EMBL" id="KKS42938.1"/>
    </source>
</evidence>
<dbReference type="PANTHER" id="PTHR30508:SF1">
    <property type="entry name" value="UPF0051 PROTEIN ABCI8, CHLOROPLASTIC-RELATED"/>
    <property type="match status" value="1"/>
</dbReference>
<feature type="domain" description="SUF system FeS cluster assembly SufBD N-terminal" evidence="3">
    <location>
        <begin position="87"/>
        <end position="209"/>
    </location>
</feature>
<dbReference type="PATRIC" id="fig|1618378.3.peg.548"/>
<dbReference type="EMBL" id="LCDA01000004">
    <property type="protein sequence ID" value="KKS42938.1"/>
    <property type="molecule type" value="Genomic_DNA"/>
</dbReference>
<proteinExistence type="inferred from homology"/>
<dbReference type="InterPro" id="IPR010231">
    <property type="entry name" value="SUF_FeS_clus_asmbl_SufB"/>
</dbReference>
<dbReference type="Pfam" id="PF01458">
    <property type="entry name" value="SUFBD_core"/>
    <property type="match status" value="1"/>
</dbReference>
<dbReference type="Pfam" id="PF19295">
    <property type="entry name" value="SufBD_N"/>
    <property type="match status" value="1"/>
</dbReference>
<dbReference type="PANTHER" id="PTHR30508">
    <property type="entry name" value="FES CLUSTER ASSEMBLY PROTEIN SUF"/>
    <property type="match status" value="1"/>
</dbReference>
<dbReference type="InterPro" id="IPR000825">
    <property type="entry name" value="SUF_FeS_clus_asmbl_SufBD_core"/>
</dbReference>
<dbReference type="AlphaFoldDB" id="A0A0G1BZR5"/>
<dbReference type="NCBIfam" id="TIGR01980">
    <property type="entry name" value="sufB"/>
    <property type="match status" value="1"/>
</dbReference>
<comment type="caution">
    <text evidence="4">The sequence shown here is derived from an EMBL/GenBank/DDBJ whole genome shotgun (WGS) entry which is preliminary data.</text>
</comment>
<sequence>MRYAKKEFKPEVIVEEFDESYKLGKADDIAYSYKGERGLDEKLIREISAMKEEPEWMLQNRLAAYKVYLSKPIPTWGGDMSPIHFEDIYYYLKPAVTEKKSWKDVPASVKETFEKIGVPQAEREMLAGVKGQYDSEVVYGSLKKTLSAKGVLFLSMDEALKLYPEIVKKYFGTVVPMGDNKLAALNTAVWSGGSFVYVPEGVDVGLPLQAYFRINSESAGQFERTLIIAEEGANVHYIEGCSAPSFSSASLHAAVVEVVVKKKARVQYTTVQNWYKNIYNLVTKRAWVEEKGEMRWVDGNLGSALTMKYPSCVLAGEGAKAEMLSIAWAGKGQHQDTGAKMIHLAPNTTSQIISKSISKNGGRATYRGMVRINKGAYGSRSKVVCDALILDEKSRSDTYPTNKIFEEDVILEHEAVVSRVSEEQLLYLMSRGLPEHEAEAMVVNGFLEPVMKEVPMEYAVEMNRLVGLEMEGSVG</sequence>
<dbReference type="GO" id="GO:0016226">
    <property type="term" value="P:iron-sulfur cluster assembly"/>
    <property type="evidence" value="ECO:0007669"/>
    <property type="project" value="InterPro"/>
</dbReference>
<evidence type="ECO:0000313" key="5">
    <source>
        <dbReference type="Proteomes" id="UP000033854"/>
    </source>
</evidence>
<accession>A0A0G1BZR5</accession>
<evidence type="ECO:0000259" key="3">
    <source>
        <dbReference type="Pfam" id="PF19295"/>
    </source>
</evidence>
<reference evidence="4 5" key="1">
    <citation type="journal article" date="2015" name="Nature">
        <title>rRNA introns, odd ribosomes, and small enigmatic genomes across a large radiation of phyla.</title>
        <authorList>
            <person name="Brown C.T."/>
            <person name="Hug L.A."/>
            <person name="Thomas B.C."/>
            <person name="Sharon I."/>
            <person name="Castelle C.J."/>
            <person name="Singh A."/>
            <person name="Wilkins M.J."/>
            <person name="Williams K.H."/>
            <person name="Banfield J.F."/>
        </authorList>
    </citation>
    <scope>NUCLEOTIDE SEQUENCE [LARGE SCALE GENOMIC DNA]</scope>
</reference>
<evidence type="ECO:0000256" key="1">
    <source>
        <dbReference type="ARBA" id="ARBA00043967"/>
    </source>
</evidence>
<dbReference type="InterPro" id="IPR037284">
    <property type="entry name" value="SUF_FeS_clus_asmbl_SufBD_sf"/>
</dbReference>
<dbReference type="InterPro" id="IPR055346">
    <property type="entry name" value="Fe-S_cluster_assembly_SufBD"/>
</dbReference>